<evidence type="ECO:0000313" key="1">
    <source>
        <dbReference type="EMBL" id="JAP19069.1"/>
    </source>
</evidence>
<name>A0A0V0HFL9_SOLCH</name>
<proteinExistence type="predicted"/>
<reference evidence="1" key="1">
    <citation type="submission" date="2015-12" db="EMBL/GenBank/DDBJ databases">
        <title>Gene expression during late stages of embryo sac development: a critical building block for successful pollen-pistil interactions.</title>
        <authorList>
            <person name="Liu Y."/>
            <person name="Joly V."/>
            <person name="Sabar M."/>
            <person name="Matton D.P."/>
        </authorList>
    </citation>
    <scope>NUCLEOTIDE SEQUENCE</scope>
</reference>
<accession>A0A0V0HFL9</accession>
<dbReference type="AlphaFoldDB" id="A0A0V0HFL9"/>
<organism evidence="1">
    <name type="scientific">Solanum chacoense</name>
    <name type="common">Chaco potato</name>
    <dbReference type="NCBI Taxonomy" id="4108"/>
    <lineage>
        <taxon>Eukaryota</taxon>
        <taxon>Viridiplantae</taxon>
        <taxon>Streptophyta</taxon>
        <taxon>Embryophyta</taxon>
        <taxon>Tracheophyta</taxon>
        <taxon>Spermatophyta</taxon>
        <taxon>Magnoliopsida</taxon>
        <taxon>eudicotyledons</taxon>
        <taxon>Gunneridae</taxon>
        <taxon>Pentapetalae</taxon>
        <taxon>asterids</taxon>
        <taxon>lamiids</taxon>
        <taxon>Solanales</taxon>
        <taxon>Solanaceae</taxon>
        <taxon>Solanoideae</taxon>
        <taxon>Solaneae</taxon>
        <taxon>Solanum</taxon>
    </lineage>
</organism>
<protein>
    <submittedName>
        <fullName evidence="1">Putative ovule protein</fullName>
    </submittedName>
</protein>
<dbReference type="EMBL" id="GEDG01020503">
    <property type="protein sequence ID" value="JAP19069.1"/>
    <property type="molecule type" value="Transcribed_RNA"/>
</dbReference>
<sequence>MFGWKFENSVIGDMVVEICSRSECSLEGGDWKYGVLEGDGGQTIVSLPYGCGPWRKFQKCWKCVMGTYHLGWVLGT</sequence>